<dbReference type="InterPro" id="IPR029044">
    <property type="entry name" value="Nucleotide-diphossugar_trans"/>
</dbReference>
<sequence length="341" mass="39019">MQPLVAIVILNFNGRNYLERFLPSVVASTYPNKKIVLADNASIDDSILFVRSNFPSVEIILNTQNDGFAGGYNWALQHVSADYYVLLNSDVEVTANWIEPVITLMESDEKIAACQPKLLSYHQPHLFEYAGAGGGWMDSLGYPFSRGRIFDVLEKDEHQYDHAEEIFWATGAAMFVRSKIFHQLNGFDAGFFAHQEEIDLCWRMQLEGYKIFACPQSVVYHVGAGTLPRGGRKVFLNFRNNLMMMSKNLPIAEKLWKLPFRFILDGISAWKGLLTGDINFFKAIVKAHFAVVNWWLFKKKSYPAKRKPMKTLSGMFPGTVVWQHFVKHKLYFGQIVEKKRG</sequence>
<dbReference type="EMBL" id="MLJW01000125">
    <property type="protein sequence ID" value="OIQ97975.1"/>
    <property type="molecule type" value="Genomic_DNA"/>
</dbReference>
<reference evidence="5" key="1">
    <citation type="submission" date="2016-10" db="EMBL/GenBank/DDBJ databases">
        <title>Sequence of Gallionella enrichment culture.</title>
        <authorList>
            <person name="Poehlein A."/>
            <person name="Muehling M."/>
            <person name="Daniel R."/>
        </authorList>
    </citation>
    <scope>NUCLEOTIDE SEQUENCE</scope>
</reference>
<keyword evidence="3 5" id="KW-0808">Transferase</keyword>
<comment type="similarity">
    <text evidence="1">Belongs to the glycosyltransferase 2 family.</text>
</comment>
<dbReference type="PANTHER" id="PTHR43179">
    <property type="entry name" value="RHAMNOSYLTRANSFERASE WBBL"/>
    <property type="match status" value="1"/>
</dbReference>
<organism evidence="5">
    <name type="scientific">mine drainage metagenome</name>
    <dbReference type="NCBI Taxonomy" id="410659"/>
    <lineage>
        <taxon>unclassified sequences</taxon>
        <taxon>metagenomes</taxon>
        <taxon>ecological metagenomes</taxon>
    </lineage>
</organism>
<keyword evidence="2 5" id="KW-0328">Glycosyltransferase</keyword>
<evidence type="ECO:0000259" key="4">
    <source>
        <dbReference type="Pfam" id="PF00535"/>
    </source>
</evidence>
<accession>A0A1J5S1E7</accession>
<dbReference type="EC" id="2.4.1.289" evidence="5"/>
<dbReference type="AlphaFoldDB" id="A0A1J5S1E7"/>
<dbReference type="PANTHER" id="PTHR43179:SF12">
    <property type="entry name" value="GALACTOFURANOSYLTRANSFERASE GLFT2"/>
    <property type="match status" value="1"/>
</dbReference>
<proteinExistence type="inferred from homology"/>
<evidence type="ECO:0000256" key="2">
    <source>
        <dbReference type="ARBA" id="ARBA00022676"/>
    </source>
</evidence>
<dbReference type="Gene3D" id="3.90.550.10">
    <property type="entry name" value="Spore Coat Polysaccharide Biosynthesis Protein SpsA, Chain A"/>
    <property type="match status" value="1"/>
</dbReference>
<feature type="domain" description="Glycosyltransferase 2-like" evidence="4">
    <location>
        <begin position="7"/>
        <end position="115"/>
    </location>
</feature>
<gene>
    <name evidence="5" type="primary">wbbL_11</name>
    <name evidence="5" type="ORF">GALL_200240</name>
</gene>
<name>A0A1J5S1E7_9ZZZZ</name>
<dbReference type="InterPro" id="IPR001173">
    <property type="entry name" value="Glyco_trans_2-like"/>
</dbReference>
<evidence type="ECO:0000256" key="3">
    <source>
        <dbReference type="ARBA" id="ARBA00022679"/>
    </source>
</evidence>
<evidence type="ECO:0000313" key="5">
    <source>
        <dbReference type="EMBL" id="OIQ97975.1"/>
    </source>
</evidence>
<comment type="caution">
    <text evidence="5">The sequence shown here is derived from an EMBL/GenBank/DDBJ whole genome shotgun (WGS) entry which is preliminary data.</text>
</comment>
<dbReference type="GO" id="GO:0102096">
    <property type="term" value="F:decaprenyl-N-acetyl-alpha-D-glucosaminyl-pyrophosphate:dTDP-alpha-L-rhamnose rhamnosyltransferase activity"/>
    <property type="evidence" value="ECO:0007669"/>
    <property type="project" value="UniProtKB-EC"/>
</dbReference>
<protein>
    <submittedName>
        <fullName evidence="5">N-acetylglucosaminyl-diphospho-decaprenol L-rhamnosyltransferase</fullName>
        <ecNumber evidence="5">2.4.1.289</ecNumber>
    </submittedName>
</protein>
<dbReference type="Pfam" id="PF00535">
    <property type="entry name" value="Glycos_transf_2"/>
    <property type="match status" value="1"/>
</dbReference>
<evidence type="ECO:0000256" key="1">
    <source>
        <dbReference type="ARBA" id="ARBA00006739"/>
    </source>
</evidence>
<dbReference type="SUPFAM" id="SSF53448">
    <property type="entry name" value="Nucleotide-diphospho-sugar transferases"/>
    <property type="match status" value="1"/>
</dbReference>
<dbReference type="CDD" id="cd04186">
    <property type="entry name" value="GT_2_like_c"/>
    <property type="match status" value="1"/>
</dbReference>